<proteinExistence type="predicted"/>
<comment type="caution">
    <text evidence="1">The sequence shown here is derived from an EMBL/GenBank/DDBJ whole genome shotgun (WGS) entry which is preliminary data.</text>
</comment>
<sequence>MPTMAGKADLQGKTVFVIGGSGGLGQELCKVMAAQGAHITVFARKRHLLDEAQKNIAASRRDSSQRISTVAGDMGVATSARTLITSQPVIPDILYCVAGGVPDDCGYFLDLEPQAFERCMASNYYSCLYPAQAVLKWWTEDDAKSGTPLIPRRRKIVFMNSTATLVPLPGYIAYTGTKAAQRALADTLRLEAMRYSGPKSTYTVQCVFAHNFITPTFLREQKMKPELTKRIEGTSGATLADLEKEIPHASQVAREIVEDVASEDFAVVGRQLIPQLLWANMMGTSPKRGWGIIDSLLAILTIFFVWPINQRDIQKKCFGDALNKQ</sequence>
<dbReference type="EMBL" id="MU394356">
    <property type="protein sequence ID" value="KAI6083220.1"/>
    <property type="molecule type" value="Genomic_DNA"/>
</dbReference>
<dbReference type="Proteomes" id="UP001497680">
    <property type="component" value="Unassembled WGS sequence"/>
</dbReference>
<accession>A0ACC0CS17</accession>
<evidence type="ECO:0000313" key="2">
    <source>
        <dbReference type="Proteomes" id="UP001497680"/>
    </source>
</evidence>
<reference evidence="1 2" key="1">
    <citation type="journal article" date="2022" name="New Phytol.">
        <title>Ecological generalism drives hyperdiversity of secondary metabolite gene clusters in xylarialean endophytes.</title>
        <authorList>
            <person name="Franco M.E.E."/>
            <person name="Wisecaver J.H."/>
            <person name="Arnold A.E."/>
            <person name="Ju Y.M."/>
            <person name="Slot J.C."/>
            <person name="Ahrendt S."/>
            <person name="Moore L.P."/>
            <person name="Eastman K.E."/>
            <person name="Scott K."/>
            <person name="Konkel Z."/>
            <person name="Mondo S.J."/>
            <person name="Kuo A."/>
            <person name="Hayes R.D."/>
            <person name="Haridas S."/>
            <person name="Andreopoulos B."/>
            <person name="Riley R."/>
            <person name="LaButti K."/>
            <person name="Pangilinan J."/>
            <person name="Lipzen A."/>
            <person name="Amirebrahimi M."/>
            <person name="Yan J."/>
            <person name="Adam C."/>
            <person name="Keymanesh K."/>
            <person name="Ng V."/>
            <person name="Louie K."/>
            <person name="Northen T."/>
            <person name="Drula E."/>
            <person name="Henrissat B."/>
            <person name="Hsieh H.M."/>
            <person name="Youens-Clark K."/>
            <person name="Lutzoni F."/>
            <person name="Miadlikowska J."/>
            <person name="Eastwood D.C."/>
            <person name="Hamelin R.C."/>
            <person name="Grigoriev I.V."/>
            <person name="U'Ren J.M."/>
        </authorList>
    </citation>
    <scope>NUCLEOTIDE SEQUENCE [LARGE SCALE GENOMIC DNA]</scope>
    <source>
        <strain evidence="1 2">ER1909</strain>
    </source>
</reference>
<gene>
    <name evidence="1" type="ORF">F4821DRAFT_245420</name>
</gene>
<protein>
    <submittedName>
        <fullName evidence="1">Uncharacterized protein</fullName>
    </submittedName>
</protein>
<keyword evidence="2" id="KW-1185">Reference proteome</keyword>
<evidence type="ECO:0000313" key="1">
    <source>
        <dbReference type="EMBL" id="KAI6083220.1"/>
    </source>
</evidence>
<organism evidence="1 2">
    <name type="scientific">Hypoxylon rubiginosum</name>
    <dbReference type="NCBI Taxonomy" id="110542"/>
    <lineage>
        <taxon>Eukaryota</taxon>
        <taxon>Fungi</taxon>
        <taxon>Dikarya</taxon>
        <taxon>Ascomycota</taxon>
        <taxon>Pezizomycotina</taxon>
        <taxon>Sordariomycetes</taxon>
        <taxon>Xylariomycetidae</taxon>
        <taxon>Xylariales</taxon>
        <taxon>Hypoxylaceae</taxon>
        <taxon>Hypoxylon</taxon>
    </lineage>
</organism>
<name>A0ACC0CS17_9PEZI</name>